<feature type="transmembrane region" description="Helical" evidence="7">
    <location>
        <begin position="52"/>
        <end position="71"/>
    </location>
</feature>
<keyword evidence="5 7" id="KW-1133">Transmembrane helix</keyword>
<reference evidence="8 9" key="1">
    <citation type="journal article" date="2015" name="Genome Biol. Evol.">
        <title>Comparative Genomics of a Bacterivorous Green Alga Reveals Evolutionary Causalities and Consequences of Phago-Mixotrophic Mode of Nutrition.</title>
        <authorList>
            <person name="Burns J.A."/>
            <person name="Paasch A."/>
            <person name="Narechania A."/>
            <person name="Kim E."/>
        </authorList>
    </citation>
    <scope>NUCLEOTIDE SEQUENCE [LARGE SCALE GENOMIC DNA]</scope>
    <source>
        <strain evidence="8 9">PLY_AMNH</strain>
    </source>
</reference>
<sequence length="203" mass="22367">MDWQNVTAEELLDALREVEWTVPPRPPNEFFAKFTPPKTLSKWQSRVKCNVYYYRANYVIILFISFAIAFYRNPYALLAVALSSLALLCLNDSFASALSDRTIRLIRKVNAPLAAKMRSAGGSFSSIPASSRRKSSGLYMIGVPRSFIVGGLASVSLIIIYLSSALTTIFAAFGISFSVILVHASCGVVTTTTRYKCPKGPMM</sequence>
<dbReference type="GO" id="GO:0005783">
    <property type="term" value="C:endoplasmic reticulum"/>
    <property type="evidence" value="ECO:0007669"/>
    <property type="project" value="UniProtKB-ARBA"/>
</dbReference>
<dbReference type="GO" id="GO:0016020">
    <property type="term" value="C:membrane"/>
    <property type="evidence" value="ECO:0007669"/>
    <property type="project" value="UniProtKB-SubCell"/>
</dbReference>
<gene>
    <name evidence="8" type="ORF">CYMTET_16341</name>
</gene>
<comment type="function">
    <text evidence="1 7">May be involved in both secretory and endocytic intracellular trafficking in the endosomal/prevacuolar compartments.</text>
</comment>
<comment type="similarity">
    <text evidence="3 7">Belongs to the PRA1 family.</text>
</comment>
<dbReference type="EMBL" id="LGRX02007171">
    <property type="protein sequence ID" value="KAK3275531.1"/>
    <property type="molecule type" value="Genomic_DNA"/>
</dbReference>
<feature type="transmembrane region" description="Helical" evidence="7">
    <location>
        <begin position="77"/>
        <end position="98"/>
    </location>
</feature>
<dbReference type="GO" id="GO:0016192">
    <property type="term" value="P:vesicle-mediated transport"/>
    <property type="evidence" value="ECO:0007669"/>
    <property type="project" value="UniProtKB-ARBA"/>
</dbReference>
<comment type="caution">
    <text evidence="8">The sequence shown here is derived from an EMBL/GenBank/DDBJ whole genome shotgun (WGS) entry which is preliminary data.</text>
</comment>
<evidence type="ECO:0000256" key="7">
    <source>
        <dbReference type="RuleBase" id="RU363107"/>
    </source>
</evidence>
<keyword evidence="6 7" id="KW-0472">Membrane</keyword>
<keyword evidence="4 7" id="KW-0812">Transmembrane</keyword>
<dbReference type="PANTHER" id="PTHR12859:SF0">
    <property type="entry name" value="PRA1 FAMILY PROTEIN"/>
    <property type="match status" value="1"/>
</dbReference>
<evidence type="ECO:0000256" key="3">
    <source>
        <dbReference type="ARBA" id="ARBA00006483"/>
    </source>
</evidence>
<name>A0AAE0GCE7_9CHLO</name>
<dbReference type="InterPro" id="IPR004895">
    <property type="entry name" value="Prenylated_rab_accept_PRA1"/>
</dbReference>
<proteinExistence type="inferred from homology"/>
<dbReference type="Pfam" id="PF03208">
    <property type="entry name" value="PRA1"/>
    <property type="match status" value="1"/>
</dbReference>
<evidence type="ECO:0000313" key="9">
    <source>
        <dbReference type="Proteomes" id="UP001190700"/>
    </source>
</evidence>
<keyword evidence="7" id="KW-0813">Transport</keyword>
<evidence type="ECO:0000256" key="1">
    <source>
        <dbReference type="ARBA" id="ARBA00002501"/>
    </source>
</evidence>
<evidence type="ECO:0000256" key="4">
    <source>
        <dbReference type="ARBA" id="ARBA00022692"/>
    </source>
</evidence>
<evidence type="ECO:0000313" key="8">
    <source>
        <dbReference type="EMBL" id="KAK3275531.1"/>
    </source>
</evidence>
<accession>A0AAE0GCE7</accession>
<feature type="transmembrane region" description="Helical" evidence="7">
    <location>
        <begin position="138"/>
        <end position="163"/>
    </location>
</feature>
<protein>
    <recommendedName>
        <fullName evidence="7">PRA1 family protein</fullName>
    </recommendedName>
</protein>
<comment type="subcellular location">
    <subcellularLocation>
        <location evidence="2 7">Membrane</location>
        <topology evidence="2 7">Multi-pass membrane protein</topology>
    </subcellularLocation>
</comment>
<dbReference type="Proteomes" id="UP001190700">
    <property type="component" value="Unassembled WGS sequence"/>
</dbReference>
<evidence type="ECO:0000256" key="2">
    <source>
        <dbReference type="ARBA" id="ARBA00004141"/>
    </source>
</evidence>
<feature type="transmembrane region" description="Helical" evidence="7">
    <location>
        <begin position="169"/>
        <end position="193"/>
    </location>
</feature>
<organism evidence="8 9">
    <name type="scientific">Cymbomonas tetramitiformis</name>
    <dbReference type="NCBI Taxonomy" id="36881"/>
    <lineage>
        <taxon>Eukaryota</taxon>
        <taxon>Viridiplantae</taxon>
        <taxon>Chlorophyta</taxon>
        <taxon>Pyramimonadophyceae</taxon>
        <taxon>Pyramimonadales</taxon>
        <taxon>Pyramimonadaceae</taxon>
        <taxon>Cymbomonas</taxon>
    </lineage>
</organism>
<dbReference type="PANTHER" id="PTHR12859">
    <property type="entry name" value="PRA1 PROTEIN"/>
    <property type="match status" value="1"/>
</dbReference>
<dbReference type="AlphaFoldDB" id="A0AAE0GCE7"/>
<evidence type="ECO:0000256" key="6">
    <source>
        <dbReference type="ARBA" id="ARBA00023136"/>
    </source>
</evidence>
<evidence type="ECO:0000256" key="5">
    <source>
        <dbReference type="ARBA" id="ARBA00022989"/>
    </source>
</evidence>
<keyword evidence="9" id="KW-1185">Reference proteome</keyword>